<gene>
    <name evidence="1" type="ORF">EVAR_5978_1</name>
</gene>
<comment type="caution">
    <text evidence="1">The sequence shown here is derived from an EMBL/GenBank/DDBJ whole genome shotgun (WGS) entry which is preliminary data.</text>
</comment>
<dbReference type="EMBL" id="BGZK01000045">
    <property type="protein sequence ID" value="GBP11139.1"/>
    <property type="molecule type" value="Genomic_DNA"/>
</dbReference>
<reference evidence="1 2" key="1">
    <citation type="journal article" date="2019" name="Commun. Biol.">
        <title>The bagworm genome reveals a unique fibroin gene that provides high tensile strength.</title>
        <authorList>
            <person name="Kono N."/>
            <person name="Nakamura H."/>
            <person name="Ohtoshi R."/>
            <person name="Tomita M."/>
            <person name="Numata K."/>
            <person name="Arakawa K."/>
        </authorList>
    </citation>
    <scope>NUCLEOTIDE SEQUENCE [LARGE SCALE GENOMIC DNA]</scope>
</reference>
<organism evidence="1 2">
    <name type="scientific">Eumeta variegata</name>
    <name type="common">Bagworm moth</name>
    <name type="synonym">Eumeta japonica</name>
    <dbReference type="NCBI Taxonomy" id="151549"/>
    <lineage>
        <taxon>Eukaryota</taxon>
        <taxon>Metazoa</taxon>
        <taxon>Ecdysozoa</taxon>
        <taxon>Arthropoda</taxon>
        <taxon>Hexapoda</taxon>
        <taxon>Insecta</taxon>
        <taxon>Pterygota</taxon>
        <taxon>Neoptera</taxon>
        <taxon>Endopterygota</taxon>
        <taxon>Lepidoptera</taxon>
        <taxon>Glossata</taxon>
        <taxon>Ditrysia</taxon>
        <taxon>Tineoidea</taxon>
        <taxon>Psychidae</taxon>
        <taxon>Oiketicinae</taxon>
        <taxon>Eumeta</taxon>
    </lineage>
</organism>
<accession>A0A4C1T9D4</accession>
<protein>
    <submittedName>
        <fullName evidence="1">Uncharacterized protein</fullName>
    </submittedName>
</protein>
<evidence type="ECO:0000313" key="2">
    <source>
        <dbReference type="Proteomes" id="UP000299102"/>
    </source>
</evidence>
<evidence type="ECO:0000313" key="1">
    <source>
        <dbReference type="EMBL" id="GBP11139.1"/>
    </source>
</evidence>
<sequence>MAKGCTNTVWLYTPVIRNPDQNLHSPYNYAPFGVLELAPFKLLNCKKGDDSVLKNIAFEPEGTAIDPDHGRFDR</sequence>
<name>A0A4C1T9D4_EUMVA</name>
<proteinExistence type="predicted"/>
<keyword evidence="2" id="KW-1185">Reference proteome</keyword>
<dbReference type="Proteomes" id="UP000299102">
    <property type="component" value="Unassembled WGS sequence"/>
</dbReference>
<dbReference type="AlphaFoldDB" id="A0A4C1T9D4"/>